<accession>A0A4Q9V293</accession>
<dbReference type="AlphaFoldDB" id="A0A4Q9V293"/>
<protein>
    <submittedName>
        <fullName evidence="11">Bifunctional hydroxymethylpyrimidine kinase/phosphomethylpyrimidine kinase</fullName>
        <ecNumber evidence="11">2.7.1.49</ecNumber>
        <ecNumber evidence="11">2.7.4.7</ecNumber>
    </submittedName>
</protein>
<evidence type="ECO:0000256" key="6">
    <source>
        <dbReference type="ARBA" id="ARBA00022741"/>
    </source>
</evidence>
<dbReference type="GO" id="GO:0009229">
    <property type="term" value="P:thiamine diphosphate biosynthetic process"/>
    <property type="evidence" value="ECO:0007669"/>
    <property type="project" value="UniProtKB-UniPathway"/>
</dbReference>
<comment type="catalytic activity">
    <reaction evidence="1">
        <text>4-amino-5-hydroxymethyl-2-methylpyrimidine + ATP = 4-amino-2-methyl-5-(phosphooxymethyl)pyrimidine + ADP + H(+)</text>
        <dbReference type="Rhea" id="RHEA:23096"/>
        <dbReference type="ChEBI" id="CHEBI:15378"/>
        <dbReference type="ChEBI" id="CHEBI:16892"/>
        <dbReference type="ChEBI" id="CHEBI:30616"/>
        <dbReference type="ChEBI" id="CHEBI:58354"/>
        <dbReference type="ChEBI" id="CHEBI:456216"/>
        <dbReference type="EC" id="2.7.1.49"/>
    </reaction>
</comment>
<evidence type="ECO:0000256" key="1">
    <source>
        <dbReference type="ARBA" id="ARBA00000151"/>
    </source>
</evidence>
<evidence type="ECO:0000313" key="11">
    <source>
        <dbReference type="EMBL" id="TBW22260.1"/>
    </source>
</evidence>
<name>A0A4Q9V293_9ACTO</name>
<sequence length="289" mass="30053">MGVPRVLSIAGTDPTGGAGAQADIKAIQAAGGYAMSAITAVVSQNTCGVRDVFFPPSHVLAAQLNAISDDVEIDAVKIGMLGRRDYCEVVDQWLHEQNSPIVVLDPVMVATSGDVLTDSHNIIALRNLLPQAMYLTPNIPELEILCGMGRGAITSTQTAINAAQKLSTTTGAHVVVKGGHLSEPMVTNCIVDGSEVLAISKAPRIDTTATHGTGCSMSSALATRLAGGETPAQALEWVTSWLEESISNGEALAVGRGCGPIDHGHRARAPEIQVTERSLVSEASQTLNI</sequence>
<dbReference type="Proteomes" id="UP000293036">
    <property type="component" value="Unassembled WGS sequence"/>
</dbReference>
<feature type="domain" description="Pyridoxamine kinase/Phosphomethylpyrimidine kinase" evidence="10">
    <location>
        <begin position="13"/>
        <end position="262"/>
    </location>
</feature>
<evidence type="ECO:0000256" key="3">
    <source>
        <dbReference type="ARBA" id="ARBA00003848"/>
    </source>
</evidence>
<dbReference type="InterPro" id="IPR004399">
    <property type="entry name" value="HMP/HMP-P_kinase_dom"/>
</dbReference>
<dbReference type="UniPathway" id="UPA00060">
    <property type="reaction ID" value="UER00138"/>
</dbReference>
<evidence type="ECO:0000256" key="5">
    <source>
        <dbReference type="ARBA" id="ARBA00022679"/>
    </source>
</evidence>
<organism evidence="11 12">
    <name type="scientific">Arcanobacterium bovis</name>
    <dbReference type="NCBI Taxonomy" id="2529275"/>
    <lineage>
        <taxon>Bacteria</taxon>
        <taxon>Bacillati</taxon>
        <taxon>Actinomycetota</taxon>
        <taxon>Actinomycetes</taxon>
        <taxon>Actinomycetales</taxon>
        <taxon>Actinomycetaceae</taxon>
        <taxon>Arcanobacterium</taxon>
    </lineage>
</organism>
<dbReference type="GO" id="GO:0008972">
    <property type="term" value="F:phosphomethylpyrimidine kinase activity"/>
    <property type="evidence" value="ECO:0007669"/>
    <property type="project" value="UniProtKB-EC"/>
</dbReference>
<keyword evidence="7 11" id="KW-0418">Kinase</keyword>
<keyword evidence="8" id="KW-0067">ATP-binding</keyword>
<dbReference type="GO" id="GO:0005524">
    <property type="term" value="F:ATP binding"/>
    <property type="evidence" value="ECO:0007669"/>
    <property type="project" value="UniProtKB-KW"/>
</dbReference>
<dbReference type="EC" id="2.7.1.49" evidence="11"/>
<gene>
    <name evidence="11" type="primary">thiD</name>
    <name evidence="11" type="ORF">EZJ44_04190</name>
</gene>
<keyword evidence="5 11" id="KW-0808">Transferase</keyword>
<dbReference type="PANTHER" id="PTHR20858:SF17">
    <property type="entry name" value="HYDROXYMETHYLPYRIMIDINE_PHOSPHOMETHYLPYRIMIDINE KINASE THI20-RELATED"/>
    <property type="match status" value="1"/>
</dbReference>
<comment type="pathway">
    <text evidence="4">Cofactor biosynthesis; thiamine diphosphate biosynthesis; 4-amino-2-methyl-5-diphosphomethylpyrimidine from 5-amino-1-(5-phospho-D-ribosyl)imidazole: step 3/3.</text>
</comment>
<comment type="catalytic activity">
    <reaction evidence="2">
        <text>4-amino-2-methyl-5-(phosphooxymethyl)pyrimidine + ATP = 4-amino-2-methyl-5-(diphosphooxymethyl)pyrimidine + ADP</text>
        <dbReference type="Rhea" id="RHEA:19893"/>
        <dbReference type="ChEBI" id="CHEBI:30616"/>
        <dbReference type="ChEBI" id="CHEBI:57841"/>
        <dbReference type="ChEBI" id="CHEBI:58354"/>
        <dbReference type="ChEBI" id="CHEBI:456216"/>
        <dbReference type="EC" id="2.7.4.7"/>
    </reaction>
</comment>
<dbReference type="Gene3D" id="3.40.1190.20">
    <property type="match status" value="1"/>
</dbReference>
<proteinExistence type="predicted"/>
<dbReference type="GO" id="GO:0009228">
    <property type="term" value="P:thiamine biosynthetic process"/>
    <property type="evidence" value="ECO:0007669"/>
    <property type="project" value="UniProtKB-KW"/>
</dbReference>
<comment type="caution">
    <text evidence="11">The sequence shown here is derived from an EMBL/GenBank/DDBJ whole genome shotgun (WGS) entry which is preliminary data.</text>
</comment>
<keyword evidence="9" id="KW-0784">Thiamine biosynthesis</keyword>
<evidence type="ECO:0000256" key="7">
    <source>
        <dbReference type="ARBA" id="ARBA00022777"/>
    </source>
</evidence>
<comment type="function">
    <text evidence="3">Catalyzes the phosphorylation of hydroxymethylpyrimidine phosphate (HMP-P) to HMP-PP, and of HMP to HMP-P.</text>
</comment>
<dbReference type="GO" id="GO:0008902">
    <property type="term" value="F:hydroxymethylpyrimidine kinase activity"/>
    <property type="evidence" value="ECO:0007669"/>
    <property type="project" value="UniProtKB-EC"/>
</dbReference>
<keyword evidence="12" id="KW-1185">Reference proteome</keyword>
<dbReference type="FunFam" id="3.40.1190.20:FF:000003">
    <property type="entry name" value="Phosphomethylpyrimidine kinase ThiD"/>
    <property type="match status" value="1"/>
</dbReference>
<evidence type="ECO:0000256" key="4">
    <source>
        <dbReference type="ARBA" id="ARBA00004769"/>
    </source>
</evidence>
<evidence type="ECO:0000256" key="2">
    <source>
        <dbReference type="ARBA" id="ARBA00000565"/>
    </source>
</evidence>
<dbReference type="InterPro" id="IPR029056">
    <property type="entry name" value="Ribokinase-like"/>
</dbReference>
<dbReference type="OrthoDB" id="34166at2"/>
<evidence type="ECO:0000313" key="12">
    <source>
        <dbReference type="Proteomes" id="UP000293036"/>
    </source>
</evidence>
<dbReference type="InterPro" id="IPR013749">
    <property type="entry name" value="PM/HMP-P_kinase-1"/>
</dbReference>
<evidence type="ECO:0000256" key="9">
    <source>
        <dbReference type="ARBA" id="ARBA00022977"/>
    </source>
</evidence>
<keyword evidence="6" id="KW-0547">Nucleotide-binding</keyword>
<dbReference type="Pfam" id="PF08543">
    <property type="entry name" value="Phos_pyr_kin"/>
    <property type="match status" value="1"/>
</dbReference>
<evidence type="ECO:0000259" key="10">
    <source>
        <dbReference type="Pfam" id="PF08543"/>
    </source>
</evidence>
<dbReference type="EMBL" id="SJDT01000003">
    <property type="protein sequence ID" value="TBW22260.1"/>
    <property type="molecule type" value="Genomic_DNA"/>
</dbReference>
<dbReference type="SUPFAM" id="SSF53613">
    <property type="entry name" value="Ribokinase-like"/>
    <property type="match status" value="1"/>
</dbReference>
<dbReference type="EC" id="2.7.4.7" evidence="11"/>
<evidence type="ECO:0000256" key="8">
    <source>
        <dbReference type="ARBA" id="ARBA00022840"/>
    </source>
</evidence>
<dbReference type="PANTHER" id="PTHR20858">
    <property type="entry name" value="PHOSPHOMETHYLPYRIMIDINE KINASE"/>
    <property type="match status" value="1"/>
</dbReference>
<reference evidence="11 12" key="1">
    <citation type="submission" date="2019-02" db="EMBL/GenBank/DDBJ databases">
        <title>Arcanobacterium bovis sp. nov., isolated from the milk of a cow with mastitis.</title>
        <authorList>
            <person name="Sammra O."/>
            <person name="Foster G."/>
            <person name="Hassan A."/>
            <person name="Alssahen M."/>
            <person name="Laemmler C."/>
            <person name="Borowiak M."/>
            <person name="Malorny B."/>
            <person name="Abdulmawjood A."/>
        </authorList>
    </citation>
    <scope>NUCLEOTIDE SEQUENCE [LARGE SCALE GENOMIC DNA]</scope>
    <source>
        <strain evidence="11 12">C605018/01/1</strain>
    </source>
</reference>
<dbReference type="CDD" id="cd01169">
    <property type="entry name" value="HMPP_kinase"/>
    <property type="match status" value="1"/>
</dbReference>
<dbReference type="GO" id="GO:0005829">
    <property type="term" value="C:cytosol"/>
    <property type="evidence" value="ECO:0007669"/>
    <property type="project" value="TreeGrafter"/>
</dbReference>
<dbReference type="NCBIfam" id="TIGR00097">
    <property type="entry name" value="HMP-P_kinase"/>
    <property type="match status" value="1"/>
</dbReference>